<evidence type="ECO:0000313" key="11">
    <source>
        <dbReference type="Proteomes" id="UP001470230"/>
    </source>
</evidence>
<comment type="catalytic activity">
    <reaction evidence="6">
        <text>O-phospho-L-seryl-[protein] + H2O = L-seryl-[protein] + phosphate</text>
        <dbReference type="Rhea" id="RHEA:20629"/>
        <dbReference type="Rhea" id="RHEA-COMP:9863"/>
        <dbReference type="Rhea" id="RHEA-COMP:11604"/>
        <dbReference type="ChEBI" id="CHEBI:15377"/>
        <dbReference type="ChEBI" id="CHEBI:29999"/>
        <dbReference type="ChEBI" id="CHEBI:43474"/>
        <dbReference type="ChEBI" id="CHEBI:83421"/>
        <dbReference type="EC" id="3.1.3.16"/>
    </reaction>
</comment>
<evidence type="ECO:0000256" key="6">
    <source>
        <dbReference type="ARBA" id="ARBA00047761"/>
    </source>
</evidence>
<dbReference type="PROSITE" id="PS00125">
    <property type="entry name" value="SER_THR_PHOSPHATASE"/>
    <property type="match status" value="1"/>
</dbReference>
<comment type="similarity">
    <text evidence="8">Belongs to the PPP phosphatase family.</text>
</comment>
<evidence type="ECO:0000256" key="5">
    <source>
        <dbReference type="ARBA" id="ARBA00023211"/>
    </source>
</evidence>
<gene>
    <name evidence="10" type="ORF">M9Y10_029715</name>
</gene>
<keyword evidence="3 8" id="KW-0378">Hydrolase</keyword>
<protein>
    <recommendedName>
        <fullName evidence="8">Serine/threonine-protein phosphatase</fullName>
        <ecNumber evidence="8">3.1.3.16</ecNumber>
    </recommendedName>
</protein>
<evidence type="ECO:0000256" key="1">
    <source>
        <dbReference type="ARBA" id="ARBA00001936"/>
    </source>
</evidence>
<dbReference type="Gene3D" id="3.60.21.10">
    <property type="match status" value="1"/>
</dbReference>
<evidence type="ECO:0000256" key="3">
    <source>
        <dbReference type="ARBA" id="ARBA00022801"/>
    </source>
</evidence>
<sequence length="486" mass="55526">MHCSNVFNFFSEVLMKFSESHPVLPVFSKNELINLCKESKNIFIQEQTQIILTGDFIIVGDLHGHVFDLFNIFQQYGLPPKQRFIFLGDIVDRGNYSLSVTTFIFALKTKYPDYVYLLRGNHEFRSVCSNSGFFDEIMKIYKKEDESNAIFDAFIDAFNSLPLVACVNNNYICVHGGIGPKFQKIDQLKNIVRPLNEIYGGIADEILWSDPSDDIDLYRASSRGVGYEFGHSAINNFLKVNRYRLLIRAHQQIQDGFEYSLDNRVLTVFSASNYCGEYENFGGIVLIKENAEKEEPVKIENSLSVTYESVTFINSEERSFDLLKVNKKKRSRSKSFRISSGKSTSSLPSFLSNKKKFRHDQSKSSKLLENFDIPSFYNENGYTTNEETTGESDNINCNDEIEIDPNLDSTSDENMRAKIERGNNAGPKKTIQSLQLNINDNVNINQWDNPLMPKSLSARAANSRLNTPFSIRSRKAGPIVKKYNFM</sequence>
<dbReference type="PANTHER" id="PTHR11668">
    <property type="entry name" value="SERINE/THREONINE PROTEIN PHOSPHATASE"/>
    <property type="match status" value="1"/>
</dbReference>
<dbReference type="CDD" id="cd00144">
    <property type="entry name" value="MPP_PPP_family"/>
    <property type="match status" value="1"/>
</dbReference>
<dbReference type="Pfam" id="PF00149">
    <property type="entry name" value="Metallophos"/>
    <property type="match status" value="1"/>
</dbReference>
<dbReference type="InterPro" id="IPR029052">
    <property type="entry name" value="Metallo-depent_PP-like"/>
</dbReference>
<dbReference type="PANTHER" id="PTHR11668:SF300">
    <property type="entry name" value="SERINE_THREONINE-PROTEIN PHOSPHATASE"/>
    <property type="match status" value="1"/>
</dbReference>
<comment type="catalytic activity">
    <reaction evidence="7 8">
        <text>O-phospho-L-threonyl-[protein] + H2O = L-threonyl-[protein] + phosphate</text>
        <dbReference type="Rhea" id="RHEA:47004"/>
        <dbReference type="Rhea" id="RHEA-COMP:11060"/>
        <dbReference type="Rhea" id="RHEA-COMP:11605"/>
        <dbReference type="ChEBI" id="CHEBI:15377"/>
        <dbReference type="ChEBI" id="CHEBI:30013"/>
        <dbReference type="ChEBI" id="CHEBI:43474"/>
        <dbReference type="ChEBI" id="CHEBI:61977"/>
        <dbReference type="EC" id="3.1.3.16"/>
    </reaction>
</comment>
<keyword evidence="4" id="KW-0904">Protein phosphatase</keyword>
<evidence type="ECO:0000256" key="7">
    <source>
        <dbReference type="ARBA" id="ARBA00048336"/>
    </source>
</evidence>
<dbReference type="InterPro" id="IPR050341">
    <property type="entry name" value="PP1_catalytic_subunit"/>
</dbReference>
<dbReference type="Proteomes" id="UP001470230">
    <property type="component" value="Unassembled WGS sequence"/>
</dbReference>
<proteinExistence type="inferred from homology"/>
<dbReference type="EMBL" id="JAPFFF010000004">
    <property type="protein sequence ID" value="KAK8892486.1"/>
    <property type="molecule type" value="Genomic_DNA"/>
</dbReference>
<comment type="cofactor">
    <cofactor evidence="1">
        <name>Mn(2+)</name>
        <dbReference type="ChEBI" id="CHEBI:29035"/>
    </cofactor>
</comment>
<feature type="domain" description="Serine/threonine specific protein phosphatases" evidence="9">
    <location>
        <begin position="118"/>
        <end position="123"/>
    </location>
</feature>
<keyword evidence="2" id="KW-0479">Metal-binding</keyword>
<evidence type="ECO:0000256" key="4">
    <source>
        <dbReference type="ARBA" id="ARBA00022912"/>
    </source>
</evidence>
<dbReference type="SMART" id="SM00156">
    <property type="entry name" value="PP2Ac"/>
    <property type="match status" value="1"/>
</dbReference>
<evidence type="ECO:0000256" key="8">
    <source>
        <dbReference type="RuleBase" id="RU004273"/>
    </source>
</evidence>
<keyword evidence="5" id="KW-0464">Manganese</keyword>
<dbReference type="InterPro" id="IPR006186">
    <property type="entry name" value="Ser/Thr-sp_prot-phosphatase"/>
</dbReference>
<name>A0ABR2KNT2_9EUKA</name>
<accession>A0ABR2KNT2</accession>
<dbReference type="EC" id="3.1.3.16" evidence="8"/>
<reference evidence="10 11" key="1">
    <citation type="submission" date="2024-04" db="EMBL/GenBank/DDBJ databases">
        <title>Tritrichomonas musculus Genome.</title>
        <authorList>
            <person name="Alves-Ferreira E."/>
            <person name="Grigg M."/>
            <person name="Lorenzi H."/>
            <person name="Galac M."/>
        </authorList>
    </citation>
    <scope>NUCLEOTIDE SEQUENCE [LARGE SCALE GENOMIC DNA]</scope>
    <source>
        <strain evidence="10 11">EAF2021</strain>
    </source>
</reference>
<evidence type="ECO:0000259" key="9">
    <source>
        <dbReference type="PROSITE" id="PS00125"/>
    </source>
</evidence>
<keyword evidence="11" id="KW-1185">Reference proteome</keyword>
<organism evidence="10 11">
    <name type="scientific">Tritrichomonas musculus</name>
    <dbReference type="NCBI Taxonomy" id="1915356"/>
    <lineage>
        <taxon>Eukaryota</taxon>
        <taxon>Metamonada</taxon>
        <taxon>Parabasalia</taxon>
        <taxon>Tritrichomonadida</taxon>
        <taxon>Tritrichomonadidae</taxon>
        <taxon>Tritrichomonas</taxon>
    </lineage>
</organism>
<dbReference type="SUPFAM" id="SSF56300">
    <property type="entry name" value="Metallo-dependent phosphatases"/>
    <property type="match status" value="1"/>
</dbReference>
<evidence type="ECO:0000256" key="2">
    <source>
        <dbReference type="ARBA" id="ARBA00022723"/>
    </source>
</evidence>
<dbReference type="InterPro" id="IPR004843">
    <property type="entry name" value="Calcineurin-like_PHP"/>
</dbReference>
<dbReference type="PRINTS" id="PR00114">
    <property type="entry name" value="STPHPHTASE"/>
</dbReference>
<evidence type="ECO:0000313" key="10">
    <source>
        <dbReference type="EMBL" id="KAK8892486.1"/>
    </source>
</evidence>
<comment type="caution">
    <text evidence="10">The sequence shown here is derived from an EMBL/GenBank/DDBJ whole genome shotgun (WGS) entry which is preliminary data.</text>
</comment>